<organism evidence="1 2">
    <name type="scientific">Bursaphelenchus xylophilus</name>
    <name type="common">Pinewood nematode worm</name>
    <name type="synonym">Aphelenchoides xylophilus</name>
    <dbReference type="NCBI Taxonomy" id="6326"/>
    <lineage>
        <taxon>Eukaryota</taxon>
        <taxon>Metazoa</taxon>
        <taxon>Ecdysozoa</taxon>
        <taxon>Nematoda</taxon>
        <taxon>Chromadorea</taxon>
        <taxon>Rhabditida</taxon>
        <taxon>Tylenchina</taxon>
        <taxon>Tylenchomorpha</taxon>
        <taxon>Aphelenchoidea</taxon>
        <taxon>Aphelenchoididae</taxon>
        <taxon>Bursaphelenchus</taxon>
    </lineage>
</organism>
<proteinExistence type="predicted"/>
<dbReference type="AlphaFoldDB" id="A0A1I7SFG9"/>
<name>A0A1I7SFG9_BURXY</name>
<protein>
    <submittedName>
        <fullName evidence="2">Tudor domain-containing protein</fullName>
    </submittedName>
</protein>
<sequence>MFVFVFQAEFPLPERRLTEETEVLKGSEPLWIPAKLIRTGNGEDAAIFLSYGANLLFLCGEWAEFPLPERRLTEETEVLKGSEPLWIPAKLIRTGNGEDAAIFCIMQTFSRI</sequence>
<evidence type="ECO:0000313" key="2">
    <source>
        <dbReference type="WBParaSite" id="BXY_1178100.1"/>
    </source>
</evidence>
<dbReference type="WBParaSite" id="BXY_1178100.1">
    <property type="protein sequence ID" value="BXY_1178100.1"/>
    <property type="gene ID" value="BXY_1178100"/>
</dbReference>
<accession>A0A1I7SFG9</accession>
<dbReference type="Proteomes" id="UP000095284">
    <property type="component" value="Unplaced"/>
</dbReference>
<reference evidence="2" key="1">
    <citation type="submission" date="2016-11" db="UniProtKB">
        <authorList>
            <consortium name="WormBaseParasite"/>
        </authorList>
    </citation>
    <scope>IDENTIFICATION</scope>
</reference>
<evidence type="ECO:0000313" key="1">
    <source>
        <dbReference type="Proteomes" id="UP000095284"/>
    </source>
</evidence>